<proteinExistence type="predicted"/>
<dbReference type="Pfam" id="PF13488">
    <property type="entry name" value="Gly-zipper_Omp"/>
    <property type="match status" value="1"/>
</dbReference>
<evidence type="ECO:0000256" key="1">
    <source>
        <dbReference type="ARBA" id="ARBA00004370"/>
    </source>
</evidence>
<dbReference type="InterPro" id="IPR016364">
    <property type="entry name" value="Surface_antigen_Rickettsia"/>
</dbReference>
<dbReference type="PANTHER" id="PTHR35603:SF2">
    <property type="entry name" value="OUTER MEMBRANE LIPOPROTEIN"/>
    <property type="match status" value="1"/>
</dbReference>
<keyword evidence="6" id="KW-1185">Reference proteome</keyword>
<dbReference type="RefSeq" id="WP_236864604.1">
    <property type="nucleotide sequence ID" value="NZ_AP025225.1"/>
</dbReference>
<comment type="subcellular location">
    <subcellularLocation>
        <location evidence="1">Membrane</location>
    </subcellularLocation>
</comment>
<accession>A0ABM7V966</accession>
<dbReference type="Pfam" id="PF16998">
    <property type="entry name" value="17kDa_Anti_2"/>
    <property type="match status" value="1"/>
</dbReference>
<dbReference type="InterPro" id="IPR032635">
    <property type="entry name" value="Anti_2"/>
</dbReference>
<dbReference type="PIRSF" id="PIRSF002721">
    <property type="entry name" value="Surface_antigen_Rickettsia"/>
    <property type="match status" value="1"/>
</dbReference>
<dbReference type="InterPro" id="IPR051407">
    <property type="entry name" value="Bact_OM_lipoprot/Surf_antigen"/>
</dbReference>
<evidence type="ECO:0000259" key="3">
    <source>
        <dbReference type="Pfam" id="PF13488"/>
    </source>
</evidence>
<gene>
    <name evidence="5" type="primary">omp</name>
    <name evidence="5" type="ORF">HYD_4600</name>
</gene>
<evidence type="ECO:0000256" key="2">
    <source>
        <dbReference type="ARBA" id="ARBA00023136"/>
    </source>
</evidence>
<protein>
    <submittedName>
        <fullName evidence="5">17 kDa surface antigen</fullName>
    </submittedName>
</protein>
<evidence type="ECO:0000313" key="5">
    <source>
        <dbReference type="EMBL" id="BDB96327.1"/>
    </source>
</evidence>
<feature type="domain" description="Surface antigen" evidence="4">
    <location>
        <begin position="97"/>
        <end position="157"/>
    </location>
</feature>
<evidence type="ECO:0000313" key="6">
    <source>
        <dbReference type="Proteomes" id="UP001320209"/>
    </source>
</evidence>
<dbReference type="InterPro" id="IPR039567">
    <property type="entry name" value="Gly-zipper"/>
</dbReference>
<sequence>MDIILGRPVRLTASLFFLSALVLSGCGAGPKQSIGGVAGGVAGALLGSQFGKGKGKLVGVALGTMLGAAAGSSIGQYMDEQDRQMAGMAAQSAFSSGQTASWTNPNNGNRGQITPVGNTFKANGRYCREFTHTAYIGGKPVEVHGTAAMMPDGSWEAVQ</sequence>
<dbReference type="Proteomes" id="UP001320209">
    <property type="component" value="Chromosome"/>
</dbReference>
<organism evidence="5 6">
    <name type="scientific">Candidatus Hydrogenosomobacter endosymbioticus</name>
    <dbReference type="NCBI Taxonomy" id="2558174"/>
    <lineage>
        <taxon>Bacteria</taxon>
        <taxon>Pseudomonadati</taxon>
        <taxon>Pseudomonadota</taxon>
        <taxon>Alphaproteobacteria</taxon>
        <taxon>Holosporales</taxon>
        <taxon>Holosporaceae</taxon>
        <taxon>Candidatus Hydrogenosomobacter</taxon>
    </lineage>
</organism>
<name>A0ABM7V966_9PROT</name>
<dbReference type="PANTHER" id="PTHR35603">
    <property type="match status" value="1"/>
</dbReference>
<evidence type="ECO:0000259" key="4">
    <source>
        <dbReference type="Pfam" id="PF16998"/>
    </source>
</evidence>
<feature type="domain" description="Glycine zipper" evidence="3">
    <location>
        <begin position="34"/>
        <end position="81"/>
    </location>
</feature>
<keyword evidence="2" id="KW-0472">Membrane</keyword>
<reference evidence="5" key="1">
    <citation type="submission" date="2021-10" db="EMBL/GenBank/DDBJ databases">
        <title>Genome Sequence of The Candidatus Hydrogeosomobacter endosymbioticus, an Intracellular Bacterial Symbiont of the Anaerobic Ciliate GW7.</title>
        <authorList>
            <person name="Shiohama Y."/>
            <person name="Shinzato N."/>
        </authorList>
    </citation>
    <scope>NUCLEOTIDE SEQUENCE [LARGE SCALE GENOMIC DNA]</scope>
    <source>
        <strain evidence="5">200920</strain>
    </source>
</reference>
<dbReference type="PROSITE" id="PS51257">
    <property type="entry name" value="PROKAR_LIPOPROTEIN"/>
    <property type="match status" value="1"/>
</dbReference>
<dbReference type="EMBL" id="AP025225">
    <property type="protein sequence ID" value="BDB96327.1"/>
    <property type="molecule type" value="Genomic_DNA"/>
</dbReference>